<reference evidence="15" key="1">
    <citation type="submission" date="2015-11" db="EMBL/GenBank/DDBJ databases">
        <title>De novo transcriptome assembly of four potential Pierce s Disease insect vectors from Arizona vineyards.</title>
        <authorList>
            <person name="Tassone E.E."/>
        </authorList>
    </citation>
    <scope>NUCLEOTIDE SEQUENCE</scope>
</reference>
<organism evidence="15">
    <name type="scientific">Homalodisca liturata</name>
    <dbReference type="NCBI Taxonomy" id="320908"/>
    <lineage>
        <taxon>Eukaryota</taxon>
        <taxon>Metazoa</taxon>
        <taxon>Ecdysozoa</taxon>
        <taxon>Arthropoda</taxon>
        <taxon>Hexapoda</taxon>
        <taxon>Insecta</taxon>
        <taxon>Pterygota</taxon>
        <taxon>Neoptera</taxon>
        <taxon>Paraneoptera</taxon>
        <taxon>Hemiptera</taxon>
        <taxon>Auchenorrhyncha</taxon>
        <taxon>Membracoidea</taxon>
        <taxon>Cicadellidae</taxon>
        <taxon>Cicadellinae</taxon>
        <taxon>Proconiini</taxon>
        <taxon>Homalodisca</taxon>
    </lineage>
</organism>
<dbReference type="EC" id="2.4.1.-" evidence="12"/>
<feature type="non-terminal residue" evidence="15">
    <location>
        <position position="1"/>
    </location>
</feature>
<feature type="domain" description="Fucosyltransferase C-terminal" evidence="13">
    <location>
        <begin position="259"/>
        <end position="432"/>
    </location>
</feature>
<proteinExistence type="inferred from homology"/>
<comment type="similarity">
    <text evidence="3 12">Belongs to the glycosyltransferase 10 family.</text>
</comment>
<dbReference type="AlphaFoldDB" id="A0A1B6K037"/>
<dbReference type="InterPro" id="IPR038577">
    <property type="entry name" value="GT10-like_C_sf"/>
</dbReference>
<dbReference type="EMBL" id="GECU01002891">
    <property type="protein sequence ID" value="JAT04816.1"/>
    <property type="molecule type" value="Transcribed_RNA"/>
</dbReference>
<dbReference type="InterPro" id="IPR001503">
    <property type="entry name" value="Glyco_trans_10"/>
</dbReference>
<evidence type="ECO:0000256" key="2">
    <source>
        <dbReference type="ARBA" id="ARBA00004922"/>
    </source>
</evidence>
<evidence type="ECO:0000256" key="10">
    <source>
        <dbReference type="ARBA" id="ARBA00023136"/>
    </source>
</evidence>
<keyword evidence="8 12" id="KW-1133">Transmembrane helix</keyword>
<evidence type="ECO:0000256" key="8">
    <source>
        <dbReference type="ARBA" id="ARBA00022989"/>
    </source>
</evidence>
<dbReference type="InterPro" id="IPR031481">
    <property type="entry name" value="Glyco_tran_10_N"/>
</dbReference>
<evidence type="ECO:0000256" key="11">
    <source>
        <dbReference type="ARBA" id="ARBA00023180"/>
    </source>
</evidence>
<evidence type="ECO:0000256" key="5">
    <source>
        <dbReference type="ARBA" id="ARBA00022679"/>
    </source>
</evidence>
<keyword evidence="11" id="KW-0325">Glycoprotein</keyword>
<comment type="pathway">
    <text evidence="2">Protein modification; protein glycosylation.</text>
</comment>
<evidence type="ECO:0000256" key="6">
    <source>
        <dbReference type="ARBA" id="ARBA00022692"/>
    </source>
</evidence>
<dbReference type="GO" id="GO:0032580">
    <property type="term" value="C:Golgi cisterna membrane"/>
    <property type="evidence" value="ECO:0007669"/>
    <property type="project" value="UniProtKB-SubCell"/>
</dbReference>
<name>A0A1B6K037_9HEMI</name>
<accession>A0A1B6K037</accession>
<dbReference type="InterPro" id="IPR055270">
    <property type="entry name" value="Glyco_tran_10_C"/>
</dbReference>
<keyword evidence="10 12" id="KW-0472">Membrane</keyword>
<keyword evidence="6 12" id="KW-0812">Transmembrane</keyword>
<dbReference type="Pfam" id="PF17039">
    <property type="entry name" value="Glyco_tran_10_N"/>
    <property type="match status" value="1"/>
</dbReference>
<dbReference type="PANTHER" id="PTHR48438">
    <property type="entry name" value="ALPHA-(1,3)-FUCOSYLTRANSFERASE C-RELATED"/>
    <property type="match status" value="1"/>
</dbReference>
<evidence type="ECO:0000256" key="12">
    <source>
        <dbReference type="RuleBase" id="RU003832"/>
    </source>
</evidence>
<dbReference type="SUPFAM" id="SSF53756">
    <property type="entry name" value="UDP-Glycosyltransferase/glycogen phosphorylase"/>
    <property type="match status" value="1"/>
</dbReference>
<evidence type="ECO:0000256" key="1">
    <source>
        <dbReference type="ARBA" id="ARBA00004447"/>
    </source>
</evidence>
<evidence type="ECO:0000259" key="14">
    <source>
        <dbReference type="Pfam" id="PF17039"/>
    </source>
</evidence>
<keyword evidence="4 12" id="KW-0328">Glycosyltransferase</keyword>
<evidence type="ECO:0000256" key="9">
    <source>
        <dbReference type="ARBA" id="ARBA00023034"/>
    </source>
</evidence>
<protein>
    <recommendedName>
        <fullName evidence="12">Fucosyltransferase</fullName>
        <ecNumber evidence="12">2.4.1.-</ecNumber>
    </recommendedName>
</protein>
<dbReference type="Gene3D" id="3.40.50.11660">
    <property type="entry name" value="Glycosyl transferase family 10, C-terminal domain"/>
    <property type="match status" value="1"/>
</dbReference>
<dbReference type="Pfam" id="PF00852">
    <property type="entry name" value="Glyco_transf_10"/>
    <property type="match status" value="1"/>
</dbReference>
<evidence type="ECO:0000256" key="4">
    <source>
        <dbReference type="ARBA" id="ARBA00022676"/>
    </source>
</evidence>
<dbReference type="GO" id="GO:0008417">
    <property type="term" value="F:fucosyltransferase activity"/>
    <property type="evidence" value="ECO:0007669"/>
    <property type="project" value="InterPro"/>
</dbReference>
<evidence type="ECO:0000256" key="3">
    <source>
        <dbReference type="ARBA" id="ARBA00008919"/>
    </source>
</evidence>
<keyword evidence="5 12" id="KW-0808">Transferase</keyword>
<evidence type="ECO:0000259" key="13">
    <source>
        <dbReference type="Pfam" id="PF00852"/>
    </source>
</evidence>
<gene>
    <name evidence="15" type="ORF">g.16210</name>
</gene>
<sequence>THTSRVGSCQTNTSSVVGEDFQNPYYTMENAACSRSEIDWKRIVPKLLIGAGCLLLVLTMIVIARRWTSSDEEKNNKTDDEVRKVFFGNYTKDSDFAQRLKFQRSYNKGFFKEKNNPKVIVILSPLDDKDIGRCFETPTSFMKQRCDFTFDTSRIAEADAVVVREKDFFSGNFPKRNNSKQLWIYNSLMPNINKTAIGEDFSKIFNVTGTYDIRSHLPMILMYWVTGSKNPETKGYIKETVTDEEQVRVVVYNKDCTEENVFRQKYQREIKELEEGGDVVIEWYGNCNQSKNWKDDCVNMTSAQCYATVATKAKFALSFELFDVDYISERFFDPLNNTILPLVLDKGLLWKYRLVAPENSFVNVSSDTIPQLKTLLKTLNTDESRLKEYFVWAIENPQKGEWKPYLRWYCQVCATLHRAVNITSTIANINLWR</sequence>
<dbReference type="PANTHER" id="PTHR48438:SF1">
    <property type="entry name" value="ALPHA-(1,3)-FUCOSYLTRANSFERASE C-RELATED"/>
    <property type="match status" value="1"/>
</dbReference>
<comment type="subcellular location">
    <subcellularLocation>
        <location evidence="1 12">Golgi apparatus</location>
        <location evidence="1 12">Golgi stack membrane</location>
        <topology evidence="1 12">Single-pass type II membrane protein</topology>
    </subcellularLocation>
</comment>
<keyword evidence="9 12" id="KW-0333">Golgi apparatus</keyword>
<evidence type="ECO:0000313" key="15">
    <source>
        <dbReference type="EMBL" id="JAT04816.1"/>
    </source>
</evidence>
<evidence type="ECO:0000256" key="7">
    <source>
        <dbReference type="ARBA" id="ARBA00022968"/>
    </source>
</evidence>
<keyword evidence="7" id="KW-0735">Signal-anchor</keyword>
<dbReference type="UniPathway" id="UPA00378"/>
<feature type="transmembrane region" description="Helical" evidence="12">
    <location>
        <begin position="47"/>
        <end position="67"/>
    </location>
</feature>
<feature type="domain" description="Fucosyltransferase N-terminal" evidence="14">
    <location>
        <begin position="136"/>
        <end position="217"/>
    </location>
</feature>